<feature type="chain" id="PRO_5045455428" evidence="1">
    <location>
        <begin position="26"/>
        <end position="135"/>
    </location>
</feature>
<evidence type="ECO:0000313" key="3">
    <source>
        <dbReference type="Proteomes" id="UP001593940"/>
    </source>
</evidence>
<proteinExistence type="predicted"/>
<dbReference type="RefSeq" id="WP_203274405.1">
    <property type="nucleotide sequence ID" value="NZ_JAFBID010000066.1"/>
</dbReference>
<gene>
    <name evidence="2" type="ORF">ACETIH_18810</name>
</gene>
<keyword evidence="3" id="KW-1185">Reference proteome</keyword>
<accession>A0ABV6YBR6</accession>
<dbReference type="Proteomes" id="UP001593940">
    <property type="component" value="Unassembled WGS sequence"/>
</dbReference>
<evidence type="ECO:0000256" key="1">
    <source>
        <dbReference type="SAM" id="SignalP"/>
    </source>
</evidence>
<protein>
    <submittedName>
        <fullName evidence="2">Uncharacterized protein</fullName>
    </submittedName>
</protein>
<organism evidence="2 3">
    <name type="scientific">Microvirga arabica</name>
    <dbReference type="NCBI Taxonomy" id="1128671"/>
    <lineage>
        <taxon>Bacteria</taxon>
        <taxon>Pseudomonadati</taxon>
        <taxon>Pseudomonadota</taxon>
        <taxon>Alphaproteobacteria</taxon>
        <taxon>Hyphomicrobiales</taxon>
        <taxon>Methylobacteriaceae</taxon>
        <taxon>Microvirga</taxon>
    </lineage>
</organism>
<dbReference type="EMBL" id="JBHOMY010000078">
    <property type="protein sequence ID" value="MFC1458706.1"/>
    <property type="molecule type" value="Genomic_DNA"/>
</dbReference>
<reference evidence="2 3" key="1">
    <citation type="submission" date="2024-09" db="EMBL/GenBank/DDBJ databases">
        <title>Nodulacao em especies de Leguminosae Basais da Amazonia e Caracterizacao dos Rizobios e Bacterias Associadas aos Nodulos.</title>
        <authorList>
            <person name="Jambeiro I.C.A."/>
            <person name="Lopes I.S."/>
            <person name="Aguiar E.R.G.R."/>
            <person name="Santos A.F.J."/>
            <person name="Dos Santos J.M.F."/>
            <person name="Gross E."/>
        </authorList>
    </citation>
    <scope>NUCLEOTIDE SEQUENCE [LARGE SCALE GENOMIC DNA]</scope>
    <source>
        <strain evidence="2 3">BRUESC1165</strain>
    </source>
</reference>
<comment type="caution">
    <text evidence="2">The sequence shown here is derived from an EMBL/GenBank/DDBJ whole genome shotgun (WGS) entry which is preliminary data.</text>
</comment>
<name>A0ABV6YBR6_9HYPH</name>
<keyword evidence="1" id="KW-0732">Signal</keyword>
<evidence type="ECO:0000313" key="2">
    <source>
        <dbReference type="EMBL" id="MFC1458706.1"/>
    </source>
</evidence>
<feature type="signal peptide" evidence="1">
    <location>
        <begin position="1"/>
        <end position="25"/>
    </location>
</feature>
<sequence>MFRAVLATALLIGSAIVAAPSGAQAQGLVPCARENGFCRVPYGTRVIYGIPGRSVEVYVREGGVPCSNRVFGDPAPGIAKRCAYVTRGYDRGPRRYEERPRRYDDGYRRSFREYDRGYRDFDDGYEEPYRSYEVY</sequence>